<protein>
    <submittedName>
        <fullName evidence="1">Uncharacterized protein</fullName>
    </submittedName>
</protein>
<organism evidence="1 2">
    <name type="scientific">Paramecium sonneborni</name>
    <dbReference type="NCBI Taxonomy" id="65129"/>
    <lineage>
        <taxon>Eukaryota</taxon>
        <taxon>Sar</taxon>
        <taxon>Alveolata</taxon>
        <taxon>Ciliophora</taxon>
        <taxon>Intramacronucleata</taxon>
        <taxon>Oligohymenophorea</taxon>
        <taxon>Peniculida</taxon>
        <taxon>Parameciidae</taxon>
        <taxon>Paramecium</taxon>
    </lineage>
</organism>
<evidence type="ECO:0000313" key="1">
    <source>
        <dbReference type="EMBL" id="CAD8053082.1"/>
    </source>
</evidence>
<proteinExistence type="predicted"/>
<comment type="caution">
    <text evidence="1">The sequence shown here is derived from an EMBL/GenBank/DDBJ whole genome shotgun (WGS) entry which is preliminary data.</text>
</comment>
<dbReference type="EMBL" id="CAJJDN010000007">
    <property type="protein sequence ID" value="CAD8053082.1"/>
    <property type="molecule type" value="Genomic_DNA"/>
</dbReference>
<name>A0A8S1KJN0_9CILI</name>
<dbReference type="AlphaFoldDB" id="A0A8S1KJN0"/>
<gene>
    <name evidence="1" type="ORF">PSON_ATCC_30995.1.T0070158</name>
</gene>
<accession>A0A8S1KJN0</accession>
<evidence type="ECO:0000313" key="2">
    <source>
        <dbReference type="Proteomes" id="UP000692954"/>
    </source>
</evidence>
<sequence length="45" mass="5178">MINRQFLFFFKTSIDVSASNKPFEVNSLYKTHPALKTSTLQSQVI</sequence>
<dbReference type="Proteomes" id="UP000692954">
    <property type="component" value="Unassembled WGS sequence"/>
</dbReference>
<keyword evidence="2" id="KW-1185">Reference proteome</keyword>
<reference evidence="1" key="1">
    <citation type="submission" date="2021-01" db="EMBL/GenBank/DDBJ databases">
        <authorList>
            <consortium name="Genoscope - CEA"/>
            <person name="William W."/>
        </authorList>
    </citation>
    <scope>NUCLEOTIDE SEQUENCE</scope>
</reference>